<evidence type="ECO:0000313" key="3">
    <source>
        <dbReference type="Proteomes" id="UP000735302"/>
    </source>
</evidence>
<proteinExistence type="predicted"/>
<comment type="caution">
    <text evidence="2">The sequence shown here is derived from an EMBL/GenBank/DDBJ whole genome shotgun (WGS) entry which is preliminary data.</text>
</comment>
<organism evidence="2 3">
    <name type="scientific">Plakobranchus ocellatus</name>
    <dbReference type="NCBI Taxonomy" id="259542"/>
    <lineage>
        <taxon>Eukaryota</taxon>
        <taxon>Metazoa</taxon>
        <taxon>Spiralia</taxon>
        <taxon>Lophotrochozoa</taxon>
        <taxon>Mollusca</taxon>
        <taxon>Gastropoda</taxon>
        <taxon>Heterobranchia</taxon>
        <taxon>Euthyneura</taxon>
        <taxon>Panpulmonata</taxon>
        <taxon>Sacoglossa</taxon>
        <taxon>Placobranchoidea</taxon>
        <taxon>Plakobranchidae</taxon>
        <taxon>Plakobranchus</taxon>
    </lineage>
</organism>
<gene>
    <name evidence="2" type="ORF">PoB_001007800</name>
</gene>
<keyword evidence="3" id="KW-1185">Reference proteome</keyword>
<evidence type="ECO:0000256" key="1">
    <source>
        <dbReference type="SAM" id="MobiDB-lite"/>
    </source>
</evidence>
<feature type="compositionally biased region" description="Polar residues" evidence="1">
    <location>
        <begin position="122"/>
        <end position="141"/>
    </location>
</feature>
<dbReference type="AlphaFoldDB" id="A0AAV3YMR8"/>
<accession>A0AAV3YMR8</accession>
<dbReference type="Proteomes" id="UP000735302">
    <property type="component" value="Unassembled WGS sequence"/>
</dbReference>
<dbReference type="EMBL" id="BLXT01001203">
    <property type="protein sequence ID" value="GFN83572.1"/>
    <property type="molecule type" value="Genomic_DNA"/>
</dbReference>
<evidence type="ECO:0000313" key="2">
    <source>
        <dbReference type="EMBL" id="GFN83572.1"/>
    </source>
</evidence>
<protein>
    <submittedName>
        <fullName evidence="2">Uncharacterized protein</fullName>
    </submittedName>
</protein>
<feature type="region of interest" description="Disordered" evidence="1">
    <location>
        <begin position="119"/>
        <end position="141"/>
    </location>
</feature>
<sequence length="141" mass="15300">MLKELKKKNANIYTKAAELFRSLCQNAKRNGKADDEVCYRSSNTHQGILVKGSDQTLTNDNLPSKTDSVANRIQTTSDETPAHDVTDRVLLPVEYGNTSAQDTDDNVTSQPMAAEILDKFTGPSSPTATLSAYNVESSVSS</sequence>
<reference evidence="2 3" key="1">
    <citation type="journal article" date="2021" name="Elife">
        <title>Chloroplast acquisition without the gene transfer in kleptoplastic sea slugs, Plakobranchus ocellatus.</title>
        <authorList>
            <person name="Maeda T."/>
            <person name="Takahashi S."/>
            <person name="Yoshida T."/>
            <person name="Shimamura S."/>
            <person name="Takaki Y."/>
            <person name="Nagai Y."/>
            <person name="Toyoda A."/>
            <person name="Suzuki Y."/>
            <person name="Arimoto A."/>
            <person name="Ishii H."/>
            <person name="Satoh N."/>
            <person name="Nishiyama T."/>
            <person name="Hasebe M."/>
            <person name="Maruyama T."/>
            <person name="Minagawa J."/>
            <person name="Obokata J."/>
            <person name="Shigenobu S."/>
        </authorList>
    </citation>
    <scope>NUCLEOTIDE SEQUENCE [LARGE SCALE GENOMIC DNA]</scope>
</reference>
<name>A0AAV3YMR8_9GAST</name>